<sequence length="286" mass="30517">MTIPPGPYSPNPAPLLARALRALRRDTGLPVAFGGPVSRDGRGFVIEQLDGARTTSLLRLRVQAGAGLGGRALALARPWVVDDYFAAEEITHVYDHAVAPEHLRSIAAAPVVVDGAPRAVLYVASRSSVDFGDRLLESVARVVQLVERDLAVEEEGRRRLAAAPPALHSAEVHELVAELSQIAATVQDEGIRRRLVDVCRRTRLLAGRVPSADRSPAPAVAAVRLSPREREVLAEVARGCTNDEVAEALGLLPNTVKSYLKSAMRKLGATNRVQAVNLARAAGALD</sequence>
<dbReference type="InterPro" id="IPR036388">
    <property type="entry name" value="WH-like_DNA-bd_sf"/>
</dbReference>
<dbReference type="PROSITE" id="PS00622">
    <property type="entry name" value="HTH_LUXR_1"/>
    <property type="match status" value="1"/>
</dbReference>
<dbReference type="PANTHER" id="PTHR43214:SF42">
    <property type="entry name" value="TRANSCRIPTIONAL REGULATORY PROTEIN DESR"/>
    <property type="match status" value="1"/>
</dbReference>
<gene>
    <name evidence="5" type="ORF">TM51_14436</name>
</gene>
<dbReference type="Pfam" id="PF00196">
    <property type="entry name" value="GerE"/>
    <property type="match status" value="1"/>
</dbReference>
<accession>A0A9P2T984</accession>
<dbReference type="SUPFAM" id="SSF46894">
    <property type="entry name" value="C-terminal effector domain of the bipartite response regulators"/>
    <property type="match status" value="1"/>
</dbReference>
<dbReference type="AlphaFoldDB" id="A0A9P2T984"/>
<evidence type="ECO:0000256" key="2">
    <source>
        <dbReference type="ARBA" id="ARBA00023125"/>
    </source>
</evidence>
<dbReference type="RefSeq" id="WP_016189317.1">
    <property type="nucleotide sequence ID" value="NZ_AOSG01000085.1"/>
</dbReference>
<proteinExistence type="predicted"/>
<name>A0A9P2T984_THEFU</name>
<dbReference type="InterPro" id="IPR003018">
    <property type="entry name" value="GAF"/>
</dbReference>
<evidence type="ECO:0000259" key="4">
    <source>
        <dbReference type="PROSITE" id="PS50043"/>
    </source>
</evidence>
<dbReference type="EMBL" id="AOSG01000085">
    <property type="protein sequence ID" value="EOR70090.1"/>
    <property type="molecule type" value="Genomic_DNA"/>
</dbReference>
<dbReference type="SMART" id="SM00421">
    <property type="entry name" value="HTH_LUXR"/>
    <property type="match status" value="1"/>
</dbReference>
<dbReference type="PROSITE" id="PS50043">
    <property type="entry name" value="HTH_LUXR_2"/>
    <property type="match status" value="1"/>
</dbReference>
<protein>
    <submittedName>
        <fullName evidence="5">LuxR family transcriptional regulator</fullName>
    </submittedName>
</protein>
<evidence type="ECO:0000313" key="5">
    <source>
        <dbReference type="EMBL" id="EOR70090.1"/>
    </source>
</evidence>
<dbReference type="InterPro" id="IPR016032">
    <property type="entry name" value="Sig_transdc_resp-reg_C-effctor"/>
</dbReference>
<dbReference type="SUPFAM" id="SSF55781">
    <property type="entry name" value="GAF domain-like"/>
    <property type="match status" value="1"/>
</dbReference>
<keyword evidence="3" id="KW-0804">Transcription</keyword>
<comment type="caution">
    <text evidence="5">The sequence shown here is derived from an EMBL/GenBank/DDBJ whole genome shotgun (WGS) entry which is preliminary data.</text>
</comment>
<evidence type="ECO:0000256" key="1">
    <source>
        <dbReference type="ARBA" id="ARBA00023015"/>
    </source>
</evidence>
<reference evidence="5 6" key="1">
    <citation type="journal article" date="2013" name="Genome Announc.">
        <title>Draft Genome Sequence of the Lignocellulose Decomposer Thermobifida fusca Strain TM51.</title>
        <authorList>
            <person name="Toth A."/>
            <person name="Barna T."/>
            <person name="Nagy I."/>
            <person name="Horvath B."/>
            <person name="Nagy I."/>
            <person name="Tancsics A."/>
            <person name="Kriszt B."/>
            <person name="Baka E."/>
            <person name="Fekete C."/>
            <person name="Kukolya J."/>
        </authorList>
    </citation>
    <scope>NUCLEOTIDE SEQUENCE [LARGE SCALE GENOMIC DNA]</scope>
    <source>
        <strain evidence="5 6">TM51</strain>
    </source>
</reference>
<dbReference type="GO" id="GO:0006355">
    <property type="term" value="P:regulation of DNA-templated transcription"/>
    <property type="evidence" value="ECO:0007669"/>
    <property type="project" value="InterPro"/>
</dbReference>
<dbReference type="PRINTS" id="PR00038">
    <property type="entry name" value="HTHLUXR"/>
</dbReference>
<dbReference type="InterPro" id="IPR000792">
    <property type="entry name" value="Tscrpt_reg_LuxR_C"/>
</dbReference>
<feature type="domain" description="HTH luxR-type" evidence="4">
    <location>
        <begin position="218"/>
        <end position="283"/>
    </location>
</feature>
<dbReference type="InterPro" id="IPR029016">
    <property type="entry name" value="GAF-like_dom_sf"/>
</dbReference>
<evidence type="ECO:0000313" key="6">
    <source>
        <dbReference type="Proteomes" id="UP000014184"/>
    </source>
</evidence>
<keyword evidence="6" id="KW-1185">Reference proteome</keyword>
<dbReference type="Pfam" id="PF01590">
    <property type="entry name" value="GAF"/>
    <property type="match status" value="1"/>
</dbReference>
<dbReference type="CDD" id="cd06170">
    <property type="entry name" value="LuxR_C_like"/>
    <property type="match status" value="1"/>
</dbReference>
<evidence type="ECO:0000256" key="3">
    <source>
        <dbReference type="ARBA" id="ARBA00023163"/>
    </source>
</evidence>
<dbReference type="PANTHER" id="PTHR43214">
    <property type="entry name" value="TWO-COMPONENT RESPONSE REGULATOR"/>
    <property type="match status" value="1"/>
</dbReference>
<dbReference type="GO" id="GO:0003677">
    <property type="term" value="F:DNA binding"/>
    <property type="evidence" value="ECO:0007669"/>
    <property type="project" value="UniProtKB-KW"/>
</dbReference>
<dbReference type="Proteomes" id="UP000014184">
    <property type="component" value="Unassembled WGS sequence"/>
</dbReference>
<dbReference type="InterPro" id="IPR039420">
    <property type="entry name" value="WalR-like"/>
</dbReference>
<dbReference type="Gene3D" id="3.30.450.40">
    <property type="match status" value="1"/>
</dbReference>
<dbReference type="Gene3D" id="1.10.10.10">
    <property type="entry name" value="Winged helix-like DNA-binding domain superfamily/Winged helix DNA-binding domain"/>
    <property type="match status" value="1"/>
</dbReference>
<keyword evidence="1" id="KW-0805">Transcription regulation</keyword>
<organism evidence="5 6">
    <name type="scientific">Thermobifida fusca TM51</name>
    <dbReference type="NCBI Taxonomy" id="1169414"/>
    <lineage>
        <taxon>Bacteria</taxon>
        <taxon>Bacillati</taxon>
        <taxon>Actinomycetota</taxon>
        <taxon>Actinomycetes</taxon>
        <taxon>Streptosporangiales</taxon>
        <taxon>Nocardiopsidaceae</taxon>
        <taxon>Thermobifida</taxon>
    </lineage>
</organism>
<keyword evidence="2" id="KW-0238">DNA-binding</keyword>